<dbReference type="RefSeq" id="WP_066069951.1">
    <property type="nucleotide sequence ID" value="NZ_FRBG01000005.1"/>
</dbReference>
<keyword evidence="1" id="KW-1133">Transmembrane helix</keyword>
<protein>
    <submittedName>
        <fullName evidence="2">Uncharacterized protein</fullName>
    </submittedName>
</protein>
<feature type="transmembrane region" description="Helical" evidence="1">
    <location>
        <begin position="195"/>
        <end position="218"/>
    </location>
</feature>
<dbReference type="Proteomes" id="UP000323392">
    <property type="component" value="Unassembled WGS sequence"/>
</dbReference>
<reference evidence="3 5" key="2">
    <citation type="submission" date="2016-11" db="EMBL/GenBank/DDBJ databases">
        <authorList>
            <person name="Varghese N."/>
            <person name="Submissions S."/>
        </authorList>
    </citation>
    <scope>NUCLEOTIDE SEQUENCE [LARGE SCALE GENOMIC DNA]</scope>
    <source>
        <strain evidence="3 5">DSM 7308</strain>
    </source>
</reference>
<evidence type="ECO:0000256" key="1">
    <source>
        <dbReference type="SAM" id="Phobius"/>
    </source>
</evidence>
<comment type="caution">
    <text evidence="2">The sequence shown here is derived from an EMBL/GenBank/DDBJ whole genome shotgun (WGS) entry which is preliminary data.</text>
</comment>
<evidence type="ECO:0000313" key="4">
    <source>
        <dbReference type="Proteomes" id="UP000092605"/>
    </source>
</evidence>
<evidence type="ECO:0000313" key="3">
    <source>
        <dbReference type="EMBL" id="SHK76591.1"/>
    </source>
</evidence>
<name>A0A150FRU6_CLOPD</name>
<feature type="transmembrane region" description="Helical" evidence="1">
    <location>
        <begin position="154"/>
        <end position="175"/>
    </location>
</feature>
<dbReference type="Pfam" id="PF04143">
    <property type="entry name" value="Sulf_transp"/>
    <property type="match status" value="1"/>
</dbReference>
<sequence length="227" mass="25488">MSTDKIQQLKNTRKKQTKPKKNQVYYALVVLAIAIYIYATFLKNNAYYSRFWIIGLLIGFTLQRSRFCFSASFRDPVLVGSTSILKAIIIAFIISTIGFSVIQKQYVMNDINNIPGQIYPVGIHTFIGALLFGIGMVIAGGCASGILMRIGEGFMLQIFVLVGFIIGAMTAVVNFEFWDKTIISKSPQIYIPKYLGFPNASILQIIVLIILYIAISLYHNKNNIMKM</sequence>
<organism evidence="2 4">
    <name type="scientific">Alkalithermobacter thermoalcaliphilus JW-YL-7 = DSM 7308</name>
    <dbReference type="NCBI Taxonomy" id="1121328"/>
    <lineage>
        <taxon>Bacteria</taxon>
        <taxon>Bacillati</taxon>
        <taxon>Bacillota</taxon>
        <taxon>Clostridia</taxon>
        <taxon>Peptostreptococcales</taxon>
        <taxon>Tepidibacteraceae</taxon>
        <taxon>Alkalithermobacter</taxon>
    </lineage>
</organism>
<accession>A0A150FRU6</accession>
<evidence type="ECO:0000313" key="2">
    <source>
        <dbReference type="EMBL" id="KXZ39935.1"/>
    </source>
</evidence>
<keyword evidence="1" id="KW-0472">Membrane</keyword>
<dbReference type="STRING" id="1121328.JWYL7_1010"/>
<dbReference type="EMBL" id="LSFY01000001">
    <property type="protein sequence ID" value="KXZ39935.1"/>
    <property type="molecule type" value="Genomic_DNA"/>
</dbReference>
<dbReference type="OrthoDB" id="9794165at2"/>
<feature type="transmembrane region" description="Helical" evidence="1">
    <location>
        <begin position="77"/>
        <end position="102"/>
    </location>
</feature>
<dbReference type="Proteomes" id="UP000092605">
    <property type="component" value="Unassembled WGS sequence"/>
</dbReference>
<feature type="transmembrane region" description="Helical" evidence="1">
    <location>
        <begin position="47"/>
        <end position="65"/>
    </location>
</feature>
<keyword evidence="1" id="KW-0812">Transmembrane</keyword>
<dbReference type="EMBL" id="FRBG01000005">
    <property type="protein sequence ID" value="SHK76591.1"/>
    <property type="molecule type" value="Genomic_DNA"/>
</dbReference>
<keyword evidence="5" id="KW-1185">Reference proteome</keyword>
<gene>
    <name evidence="2" type="ORF">JWYL7_1010</name>
    <name evidence="3" type="ORF">SAMN05661008_00843</name>
</gene>
<dbReference type="InterPro" id="IPR007272">
    <property type="entry name" value="Sulf_transp_TsuA/YedE"/>
</dbReference>
<dbReference type="AlphaFoldDB" id="A0A150FRU6"/>
<proteinExistence type="predicted"/>
<reference evidence="2 4" key="1">
    <citation type="submission" date="2016-02" db="EMBL/GenBank/DDBJ databases">
        <title>Draft genome sequence for Clostridium paradoxum JW-YL-7.</title>
        <authorList>
            <person name="Utturkar S.M."/>
            <person name="Lancaster A."/>
            <person name="Poole F.L."/>
            <person name="Adams M.W."/>
            <person name="Brown S.D."/>
        </authorList>
    </citation>
    <scope>NUCLEOTIDE SEQUENCE [LARGE SCALE GENOMIC DNA]</scope>
    <source>
        <strain evidence="2 4">JW-YL-7</strain>
    </source>
</reference>
<dbReference type="PATRIC" id="fig|1121328.3.peg.1017"/>
<evidence type="ECO:0000313" key="5">
    <source>
        <dbReference type="Proteomes" id="UP000323392"/>
    </source>
</evidence>
<feature type="transmembrane region" description="Helical" evidence="1">
    <location>
        <begin position="24"/>
        <end position="41"/>
    </location>
</feature>
<feature type="transmembrane region" description="Helical" evidence="1">
    <location>
        <begin position="122"/>
        <end position="147"/>
    </location>
</feature>